<organism evidence="2 3">
    <name type="scientific">Actinokineospora fastidiosa</name>
    <dbReference type="NCBI Taxonomy" id="1816"/>
    <lineage>
        <taxon>Bacteria</taxon>
        <taxon>Bacillati</taxon>
        <taxon>Actinomycetota</taxon>
        <taxon>Actinomycetes</taxon>
        <taxon>Pseudonocardiales</taxon>
        <taxon>Pseudonocardiaceae</taxon>
        <taxon>Actinokineospora</taxon>
    </lineage>
</organism>
<feature type="compositionally biased region" description="Basic residues" evidence="1">
    <location>
        <begin position="142"/>
        <end position="151"/>
    </location>
</feature>
<dbReference type="AlphaFoldDB" id="A0A918GQ88"/>
<feature type="compositionally biased region" description="Low complexity" evidence="1">
    <location>
        <begin position="1"/>
        <end position="14"/>
    </location>
</feature>
<dbReference type="Proteomes" id="UP000660680">
    <property type="component" value="Unassembled WGS sequence"/>
</dbReference>
<reference evidence="2" key="1">
    <citation type="journal article" date="2014" name="Int. J. Syst. Evol. Microbiol.">
        <title>Complete genome sequence of Corynebacterium casei LMG S-19264T (=DSM 44701T), isolated from a smear-ripened cheese.</title>
        <authorList>
            <consortium name="US DOE Joint Genome Institute (JGI-PGF)"/>
            <person name="Walter F."/>
            <person name="Albersmeier A."/>
            <person name="Kalinowski J."/>
            <person name="Ruckert C."/>
        </authorList>
    </citation>
    <scope>NUCLEOTIDE SEQUENCE</scope>
    <source>
        <strain evidence="2">JCM 3276</strain>
    </source>
</reference>
<evidence type="ECO:0000313" key="3">
    <source>
        <dbReference type="Proteomes" id="UP000660680"/>
    </source>
</evidence>
<comment type="caution">
    <text evidence="2">The sequence shown here is derived from an EMBL/GenBank/DDBJ whole genome shotgun (WGS) entry which is preliminary data.</text>
</comment>
<proteinExistence type="predicted"/>
<evidence type="ECO:0000256" key="1">
    <source>
        <dbReference type="SAM" id="MobiDB-lite"/>
    </source>
</evidence>
<gene>
    <name evidence="2" type="ORF">GCM10010171_55890</name>
</gene>
<protein>
    <submittedName>
        <fullName evidence="2">Uncharacterized protein</fullName>
    </submittedName>
</protein>
<accession>A0A918GQ88</accession>
<reference evidence="2" key="2">
    <citation type="submission" date="2020-09" db="EMBL/GenBank/DDBJ databases">
        <authorList>
            <person name="Sun Q."/>
            <person name="Ohkuma M."/>
        </authorList>
    </citation>
    <scope>NUCLEOTIDE SEQUENCE</scope>
    <source>
        <strain evidence="2">JCM 3276</strain>
    </source>
</reference>
<feature type="compositionally biased region" description="Pro residues" evidence="1">
    <location>
        <begin position="154"/>
        <end position="164"/>
    </location>
</feature>
<name>A0A918GQ88_9PSEU</name>
<feature type="region of interest" description="Disordered" evidence="1">
    <location>
        <begin position="1"/>
        <end position="95"/>
    </location>
</feature>
<dbReference type="EMBL" id="BMRB01000006">
    <property type="protein sequence ID" value="GGS53391.1"/>
    <property type="molecule type" value="Genomic_DNA"/>
</dbReference>
<keyword evidence="3" id="KW-1185">Reference proteome</keyword>
<sequence>MTGGSAAARTTPAARHAHDSTHAQPGAAKVPLAALAGGAKTPTDGMVGRAKSPTDALACRAKTPTDGLAGRARNPKLAARAKPLSGGGAKAAAGDPADAMKVAASGLPGRVKVPSGVPGGWAKAASRLDGRRKRLRWEVRPRGGHTTRRGLRAPLPPNTPGGVR</sequence>
<evidence type="ECO:0000313" key="2">
    <source>
        <dbReference type="EMBL" id="GGS53391.1"/>
    </source>
</evidence>
<feature type="region of interest" description="Disordered" evidence="1">
    <location>
        <begin position="132"/>
        <end position="164"/>
    </location>
</feature>